<keyword evidence="10" id="KW-1185">Reference proteome</keyword>
<feature type="transmembrane region" description="Helical" evidence="7">
    <location>
        <begin position="211"/>
        <end position="236"/>
    </location>
</feature>
<evidence type="ECO:0000256" key="6">
    <source>
        <dbReference type="SAM" id="MobiDB-lite"/>
    </source>
</evidence>
<dbReference type="CDD" id="cd06581">
    <property type="entry name" value="TM_PBP1_LivM_like"/>
    <property type="match status" value="1"/>
</dbReference>
<evidence type="ECO:0000256" key="3">
    <source>
        <dbReference type="ARBA" id="ARBA00022692"/>
    </source>
</evidence>
<name>A0AAE3VRA3_9HYPH</name>
<dbReference type="RefSeq" id="WP_306886765.1">
    <property type="nucleotide sequence ID" value="NZ_JAUSUL010000003.1"/>
</dbReference>
<keyword evidence="4 7" id="KW-1133">Transmembrane helix</keyword>
<dbReference type="GO" id="GO:0005886">
    <property type="term" value="C:plasma membrane"/>
    <property type="evidence" value="ECO:0007669"/>
    <property type="project" value="UniProtKB-SubCell"/>
</dbReference>
<evidence type="ECO:0000256" key="4">
    <source>
        <dbReference type="ARBA" id="ARBA00022989"/>
    </source>
</evidence>
<feature type="transmembrane region" description="Helical" evidence="7">
    <location>
        <begin position="284"/>
        <end position="308"/>
    </location>
</feature>
<feature type="chain" id="PRO_5041960480" evidence="8">
    <location>
        <begin position="23"/>
        <end position="336"/>
    </location>
</feature>
<feature type="region of interest" description="Disordered" evidence="6">
    <location>
        <begin position="315"/>
        <end position="336"/>
    </location>
</feature>
<organism evidence="9 10">
    <name type="scientific">Amorphus orientalis</name>
    <dbReference type="NCBI Taxonomy" id="649198"/>
    <lineage>
        <taxon>Bacteria</taxon>
        <taxon>Pseudomonadati</taxon>
        <taxon>Pseudomonadota</taxon>
        <taxon>Alphaproteobacteria</taxon>
        <taxon>Hyphomicrobiales</taxon>
        <taxon>Amorphaceae</taxon>
        <taxon>Amorphus</taxon>
    </lineage>
</organism>
<reference evidence="9" key="1">
    <citation type="submission" date="2023-07" db="EMBL/GenBank/DDBJ databases">
        <title>Genomic Encyclopedia of Type Strains, Phase IV (KMG-IV): sequencing the most valuable type-strain genomes for metagenomic binning, comparative biology and taxonomic classification.</title>
        <authorList>
            <person name="Goeker M."/>
        </authorList>
    </citation>
    <scope>NUCLEOTIDE SEQUENCE</scope>
    <source>
        <strain evidence="9">DSM 21202</strain>
    </source>
</reference>
<keyword evidence="8" id="KW-0732">Signal</keyword>
<evidence type="ECO:0000313" key="9">
    <source>
        <dbReference type="EMBL" id="MDQ0316892.1"/>
    </source>
</evidence>
<keyword evidence="5 7" id="KW-0472">Membrane</keyword>
<evidence type="ECO:0000256" key="1">
    <source>
        <dbReference type="ARBA" id="ARBA00004651"/>
    </source>
</evidence>
<feature type="signal peptide" evidence="8">
    <location>
        <begin position="1"/>
        <end position="22"/>
    </location>
</feature>
<feature type="transmembrane region" description="Helical" evidence="7">
    <location>
        <begin position="248"/>
        <end position="272"/>
    </location>
</feature>
<protein>
    <submittedName>
        <fullName evidence="9">Branched-chain amino acid transport system permease protein</fullName>
    </submittedName>
</protein>
<comment type="subcellular location">
    <subcellularLocation>
        <location evidence="1">Cell membrane</location>
        <topology evidence="1">Multi-pass membrane protein</topology>
    </subcellularLocation>
</comment>
<gene>
    <name evidence="9" type="ORF">J2S73_003368</name>
</gene>
<dbReference type="InterPro" id="IPR001851">
    <property type="entry name" value="ABC_transp_permease"/>
</dbReference>
<dbReference type="AlphaFoldDB" id="A0AAE3VRA3"/>
<dbReference type="Pfam" id="PF02653">
    <property type="entry name" value="BPD_transp_2"/>
    <property type="match status" value="1"/>
</dbReference>
<keyword evidence="2" id="KW-1003">Cell membrane</keyword>
<feature type="transmembrane region" description="Helical" evidence="7">
    <location>
        <begin position="161"/>
        <end position="180"/>
    </location>
</feature>
<evidence type="ECO:0000256" key="7">
    <source>
        <dbReference type="SAM" id="Phobius"/>
    </source>
</evidence>
<dbReference type="PANTHER" id="PTHR30482:SF17">
    <property type="entry name" value="ABC TRANSPORTER ATP-BINDING PROTEIN"/>
    <property type="match status" value="1"/>
</dbReference>
<feature type="transmembrane region" description="Helical" evidence="7">
    <location>
        <begin position="36"/>
        <end position="58"/>
    </location>
</feature>
<evidence type="ECO:0000256" key="8">
    <source>
        <dbReference type="SAM" id="SignalP"/>
    </source>
</evidence>
<proteinExistence type="predicted"/>
<evidence type="ECO:0000256" key="2">
    <source>
        <dbReference type="ARBA" id="ARBA00022475"/>
    </source>
</evidence>
<evidence type="ECO:0000313" key="10">
    <source>
        <dbReference type="Proteomes" id="UP001229244"/>
    </source>
</evidence>
<keyword evidence="3 7" id="KW-0812">Transmembrane</keyword>
<sequence>MSRSRWISSLILTFSIPLVAVAAAFASDAGTQYLIALILVWSIFAVGFDLVFGVAGILSFGHAAFFGAGAYVYAVLTLDYGVSGLAALGAAVAMGTVMGALFGVVTLRVTGIYLALTTLALAQLVHHLVEVKLKGITGGTDGLAGVPRPELFGIDFYDDRMFVVFVAAIFFVLMFANAVMRASPFGEVLRAMRQNEVRVEQLGYDVRLYKLSAFAISGGYSGIAGGLLGALVMYVGPEMTRWITSGDVLIMTVLGGRGTFAGPVLGVVVFEWLKESVSGYTEHWYGVLGIVFILITLYMPGGLIGLLSRLTKRRAQPRRPRRADAERASGRSSEAA</sequence>
<dbReference type="GO" id="GO:0015658">
    <property type="term" value="F:branched-chain amino acid transmembrane transporter activity"/>
    <property type="evidence" value="ECO:0007669"/>
    <property type="project" value="InterPro"/>
</dbReference>
<evidence type="ECO:0000256" key="5">
    <source>
        <dbReference type="ARBA" id="ARBA00023136"/>
    </source>
</evidence>
<dbReference type="EMBL" id="JAUSUL010000003">
    <property type="protein sequence ID" value="MDQ0316892.1"/>
    <property type="molecule type" value="Genomic_DNA"/>
</dbReference>
<comment type="caution">
    <text evidence="9">The sequence shown here is derived from an EMBL/GenBank/DDBJ whole genome shotgun (WGS) entry which is preliminary data.</text>
</comment>
<dbReference type="PANTHER" id="PTHR30482">
    <property type="entry name" value="HIGH-AFFINITY BRANCHED-CHAIN AMINO ACID TRANSPORT SYSTEM PERMEASE"/>
    <property type="match status" value="1"/>
</dbReference>
<accession>A0AAE3VRA3</accession>
<dbReference type="Proteomes" id="UP001229244">
    <property type="component" value="Unassembled WGS sequence"/>
</dbReference>
<dbReference type="InterPro" id="IPR043428">
    <property type="entry name" value="LivM-like"/>
</dbReference>